<evidence type="ECO:0000313" key="3">
    <source>
        <dbReference type="EMBL" id="GFY55937.1"/>
    </source>
</evidence>
<organism evidence="3 4">
    <name type="scientific">Trichonephila inaurata madagascariensis</name>
    <dbReference type="NCBI Taxonomy" id="2747483"/>
    <lineage>
        <taxon>Eukaryota</taxon>
        <taxon>Metazoa</taxon>
        <taxon>Ecdysozoa</taxon>
        <taxon>Arthropoda</taxon>
        <taxon>Chelicerata</taxon>
        <taxon>Arachnida</taxon>
        <taxon>Araneae</taxon>
        <taxon>Araneomorphae</taxon>
        <taxon>Entelegynae</taxon>
        <taxon>Araneoidea</taxon>
        <taxon>Nephilidae</taxon>
        <taxon>Trichonephila</taxon>
        <taxon>Trichonephila inaurata</taxon>
    </lineage>
</organism>
<keyword evidence="2" id="KW-0472">Membrane</keyword>
<dbReference type="EMBL" id="BMAV01010672">
    <property type="protein sequence ID" value="GFY55937.1"/>
    <property type="molecule type" value="Genomic_DNA"/>
</dbReference>
<accession>A0A8X7C751</accession>
<dbReference type="Proteomes" id="UP000886998">
    <property type="component" value="Unassembled WGS sequence"/>
</dbReference>
<gene>
    <name evidence="3" type="primary">AVEN_270493_1</name>
    <name evidence="3" type="ORF">TNIN_74651</name>
</gene>
<reference evidence="3" key="1">
    <citation type="submission" date="2020-08" db="EMBL/GenBank/DDBJ databases">
        <title>Multicomponent nature underlies the extraordinary mechanical properties of spider dragline silk.</title>
        <authorList>
            <person name="Kono N."/>
            <person name="Nakamura H."/>
            <person name="Mori M."/>
            <person name="Yoshida Y."/>
            <person name="Ohtoshi R."/>
            <person name="Malay A.D."/>
            <person name="Moran D.A.P."/>
            <person name="Tomita M."/>
            <person name="Numata K."/>
            <person name="Arakawa K."/>
        </authorList>
    </citation>
    <scope>NUCLEOTIDE SEQUENCE</scope>
</reference>
<keyword evidence="2" id="KW-0812">Transmembrane</keyword>
<sequence>MKILFLYLTVLIIFAYLANDRGRASRPETWEYRGQYFYGYRPKPNSGRRRAARLLAAGLPLLLAPLLSIIFSFPVVIPVAQMTAVTTGASLPGTLGAPLFGRRRKRRNVEPPPYSLERKARLKELEVVSDYLHQIKPAKISPTWHNSKNCLLGHMLNNEFIPKPFKKRLKAAATHGRRNTGQCNKFFCNYVDNNWDFTSTYPHSQAKSSAELSNGPQKISSHPSLQG</sequence>
<feature type="region of interest" description="Disordered" evidence="1">
    <location>
        <begin position="206"/>
        <end position="227"/>
    </location>
</feature>
<keyword evidence="4" id="KW-1185">Reference proteome</keyword>
<evidence type="ECO:0000256" key="1">
    <source>
        <dbReference type="SAM" id="MobiDB-lite"/>
    </source>
</evidence>
<protein>
    <submittedName>
        <fullName evidence="3">Uncharacterized protein</fullName>
    </submittedName>
</protein>
<evidence type="ECO:0000256" key="2">
    <source>
        <dbReference type="SAM" id="Phobius"/>
    </source>
</evidence>
<dbReference type="OrthoDB" id="6423999at2759"/>
<keyword evidence="2" id="KW-1133">Transmembrane helix</keyword>
<comment type="caution">
    <text evidence="3">The sequence shown here is derived from an EMBL/GenBank/DDBJ whole genome shotgun (WGS) entry which is preliminary data.</text>
</comment>
<evidence type="ECO:0000313" key="4">
    <source>
        <dbReference type="Proteomes" id="UP000886998"/>
    </source>
</evidence>
<feature type="transmembrane region" description="Helical" evidence="2">
    <location>
        <begin position="79"/>
        <end position="100"/>
    </location>
</feature>
<proteinExistence type="predicted"/>
<dbReference type="AlphaFoldDB" id="A0A8X7C751"/>
<feature type="transmembrane region" description="Helical" evidence="2">
    <location>
        <begin position="51"/>
        <end position="73"/>
    </location>
</feature>
<name>A0A8X7C751_9ARAC</name>